<protein>
    <recommendedName>
        <fullName evidence="2">histidine kinase</fullName>
        <ecNumber evidence="2">2.7.13.3</ecNumber>
    </recommendedName>
</protein>
<accession>A0A160IJZ4</accession>
<evidence type="ECO:0000259" key="11">
    <source>
        <dbReference type="Pfam" id="PF07730"/>
    </source>
</evidence>
<evidence type="ECO:0000256" key="9">
    <source>
        <dbReference type="SAM" id="Coils"/>
    </source>
</evidence>
<keyword evidence="10" id="KW-1133">Transmembrane helix</keyword>
<evidence type="ECO:0000256" key="10">
    <source>
        <dbReference type="SAM" id="Phobius"/>
    </source>
</evidence>
<dbReference type="CDD" id="cd16917">
    <property type="entry name" value="HATPase_UhpB-NarQ-NarX-like"/>
    <property type="match status" value="1"/>
</dbReference>
<dbReference type="PANTHER" id="PTHR24421:SF10">
    <property type="entry name" value="NITRATE_NITRITE SENSOR PROTEIN NARQ"/>
    <property type="match status" value="1"/>
</dbReference>
<comment type="catalytic activity">
    <reaction evidence="1">
        <text>ATP + protein L-histidine = ADP + protein N-phospho-L-histidine.</text>
        <dbReference type="EC" id="2.7.13.3"/>
    </reaction>
</comment>
<keyword evidence="7" id="KW-0067">ATP-binding</keyword>
<dbReference type="InterPro" id="IPR036890">
    <property type="entry name" value="HATPase_C_sf"/>
</dbReference>
<organism evidence="12 13">
    <name type="scientific">Fictibacillus phosphorivorans</name>
    <dbReference type="NCBI Taxonomy" id="1221500"/>
    <lineage>
        <taxon>Bacteria</taxon>
        <taxon>Bacillati</taxon>
        <taxon>Bacillota</taxon>
        <taxon>Bacilli</taxon>
        <taxon>Bacillales</taxon>
        <taxon>Fictibacillaceae</taxon>
        <taxon>Fictibacillus</taxon>
    </lineage>
</organism>
<dbReference type="GO" id="GO:0000155">
    <property type="term" value="F:phosphorelay sensor kinase activity"/>
    <property type="evidence" value="ECO:0007669"/>
    <property type="project" value="InterPro"/>
</dbReference>
<keyword evidence="6 12" id="KW-0418">Kinase</keyword>
<dbReference type="Gene3D" id="3.30.565.10">
    <property type="entry name" value="Histidine kinase-like ATPase, C-terminal domain"/>
    <property type="match status" value="1"/>
</dbReference>
<keyword evidence="4" id="KW-0808">Transferase</keyword>
<dbReference type="Proteomes" id="UP000076623">
    <property type="component" value="Chromosome"/>
</dbReference>
<dbReference type="RefSeq" id="WP_066391913.1">
    <property type="nucleotide sequence ID" value="NZ_CP015378.1"/>
</dbReference>
<evidence type="ECO:0000313" key="12">
    <source>
        <dbReference type="EMBL" id="ANC76157.1"/>
    </source>
</evidence>
<dbReference type="SUPFAM" id="SSF55874">
    <property type="entry name" value="ATPase domain of HSP90 chaperone/DNA topoisomerase II/histidine kinase"/>
    <property type="match status" value="1"/>
</dbReference>
<dbReference type="InterPro" id="IPR011712">
    <property type="entry name" value="Sig_transdc_His_kin_sub3_dim/P"/>
</dbReference>
<dbReference type="EMBL" id="CP015378">
    <property type="protein sequence ID" value="ANC76157.1"/>
    <property type="molecule type" value="Genomic_DNA"/>
</dbReference>
<feature type="domain" description="Signal transduction histidine kinase subgroup 3 dimerisation and phosphoacceptor" evidence="11">
    <location>
        <begin position="80"/>
        <end position="141"/>
    </location>
</feature>
<keyword evidence="9" id="KW-0175">Coiled coil</keyword>
<sequence>MTYRQIKWLILLIPTISVGLWEYVRHTVLLPYISMSMGNWLSTIIVFLVTLYFLNILFGRLERMQQELQRERSEKAVLEEREKIAKELHDGIAQSLFFLSVQVNKLGSEFSKDDHSYNKLKKTLQHIHDDTRSAIQNLRNLPAEADISWTRSLNAFLNDMESQHDIEIHRDWSLKDEDLTSKEKIELFACVREAIINVIKHADTNEVWLKTSTTPKGWICTIVDYGLGFDSHEPTEGFGLKILQDRAYSMDWKLKITSTKGNTTVMIEKEELA</sequence>
<reference evidence="12 13" key="1">
    <citation type="submission" date="2016-04" db="EMBL/GenBank/DDBJ databases">
        <title>Complete genome sequence of Fictibacillus phosphorivorans G25-29, a strain toxic to nematodes.</title>
        <authorList>
            <person name="Zheng Z."/>
        </authorList>
    </citation>
    <scope>NUCLEOTIDE SEQUENCE [LARGE SCALE GENOMIC DNA]</scope>
    <source>
        <strain evidence="12 13">G25-29</strain>
    </source>
</reference>
<keyword evidence="8" id="KW-0902">Two-component regulatory system</keyword>
<feature type="transmembrane region" description="Helical" evidence="10">
    <location>
        <begin position="40"/>
        <end position="58"/>
    </location>
</feature>
<feature type="coiled-coil region" evidence="9">
    <location>
        <begin position="54"/>
        <end position="88"/>
    </location>
</feature>
<dbReference type="Pfam" id="PF07730">
    <property type="entry name" value="HisKA_3"/>
    <property type="match status" value="1"/>
</dbReference>
<evidence type="ECO:0000256" key="4">
    <source>
        <dbReference type="ARBA" id="ARBA00022679"/>
    </source>
</evidence>
<keyword evidence="10" id="KW-0472">Membrane</keyword>
<evidence type="ECO:0000256" key="8">
    <source>
        <dbReference type="ARBA" id="ARBA00023012"/>
    </source>
</evidence>
<evidence type="ECO:0000313" key="13">
    <source>
        <dbReference type="Proteomes" id="UP000076623"/>
    </source>
</evidence>
<dbReference type="STRING" id="1221500.ABE65_004765"/>
<dbReference type="AlphaFoldDB" id="A0A160IJZ4"/>
<keyword evidence="5" id="KW-0547">Nucleotide-binding</keyword>
<evidence type="ECO:0000256" key="1">
    <source>
        <dbReference type="ARBA" id="ARBA00000085"/>
    </source>
</evidence>
<evidence type="ECO:0000256" key="6">
    <source>
        <dbReference type="ARBA" id="ARBA00022777"/>
    </source>
</evidence>
<dbReference type="KEGG" id="fpn:ABE65_004765"/>
<dbReference type="GO" id="GO:0016020">
    <property type="term" value="C:membrane"/>
    <property type="evidence" value="ECO:0007669"/>
    <property type="project" value="InterPro"/>
</dbReference>
<name>A0A160IJZ4_9BACL</name>
<proteinExistence type="predicted"/>
<dbReference type="InterPro" id="IPR050482">
    <property type="entry name" value="Sensor_HK_TwoCompSys"/>
</dbReference>
<dbReference type="Gene3D" id="1.20.5.1930">
    <property type="match status" value="1"/>
</dbReference>
<dbReference type="GO" id="GO:0046983">
    <property type="term" value="F:protein dimerization activity"/>
    <property type="evidence" value="ECO:0007669"/>
    <property type="project" value="InterPro"/>
</dbReference>
<evidence type="ECO:0000256" key="3">
    <source>
        <dbReference type="ARBA" id="ARBA00022553"/>
    </source>
</evidence>
<keyword evidence="10" id="KW-0812">Transmembrane</keyword>
<keyword evidence="13" id="KW-1185">Reference proteome</keyword>
<dbReference type="PANTHER" id="PTHR24421">
    <property type="entry name" value="NITRATE/NITRITE SENSOR PROTEIN NARX-RELATED"/>
    <property type="match status" value="1"/>
</dbReference>
<feature type="transmembrane region" description="Helical" evidence="10">
    <location>
        <begin position="7"/>
        <end position="24"/>
    </location>
</feature>
<evidence type="ECO:0000256" key="2">
    <source>
        <dbReference type="ARBA" id="ARBA00012438"/>
    </source>
</evidence>
<evidence type="ECO:0000256" key="7">
    <source>
        <dbReference type="ARBA" id="ARBA00022840"/>
    </source>
</evidence>
<gene>
    <name evidence="12" type="ORF">ABE65_004765</name>
</gene>
<dbReference type="EC" id="2.7.13.3" evidence="2"/>
<evidence type="ECO:0000256" key="5">
    <source>
        <dbReference type="ARBA" id="ARBA00022741"/>
    </source>
</evidence>
<dbReference type="GO" id="GO:0005524">
    <property type="term" value="F:ATP binding"/>
    <property type="evidence" value="ECO:0007669"/>
    <property type="project" value="UniProtKB-KW"/>
</dbReference>
<keyword evidence="3" id="KW-0597">Phosphoprotein</keyword>